<dbReference type="PANTHER" id="PTHR44688">
    <property type="entry name" value="DNA-BINDING TRANSCRIPTIONAL ACTIVATOR DEVR_DOSR"/>
    <property type="match status" value="1"/>
</dbReference>
<feature type="domain" description="HTH luxR-type" evidence="4">
    <location>
        <begin position="203"/>
        <end position="268"/>
    </location>
</feature>
<dbReference type="GO" id="GO:0006355">
    <property type="term" value="P:regulation of DNA-templated transcription"/>
    <property type="evidence" value="ECO:0007669"/>
    <property type="project" value="InterPro"/>
</dbReference>
<dbReference type="AlphaFoldDB" id="A0A919UHQ6"/>
<keyword evidence="6" id="KW-1185">Reference proteome</keyword>
<name>A0A919UHQ6_9ACTN</name>
<evidence type="ECO:0000313" key="5">
    <source>
        <dbReference type="EMBL" id="GIH22309.1"/>
    </source>
</evidence>
<comment type="caution">
    <text evidence="5">The sequence shown here is derived from an EMBL/GenBank/DDBJ whole genome shotgun (WGS) entry which is preliminary data.</text>
</comment>
<dbReference type="Gene3D" id="1.10.10.10">
    <property type="entry name" value="Winged helix-like DNA-binding domain superfamily/Winged helix DNA-binding domain"/>
    <property type="match status" value="1"/>
</dbReference>
<dbReference type="PROSITE" id="PS50043">
    <property type="entry name" value="HTH_LUXR_2"/>
    <property type="match status" value="1"/>
</dbReference>
<organism evidence="5 6">
    <name type="scientific">Acrocarpospora phusangensis</name>
    <dbReference type="NCBI Taxonomy" id="1070424"/>
    <lineage>
        <taxon>Bacteria</taxon>
        <taxon>Bacillati</taxon>
        <taxon>Actinomycetota</taxon>
        <taxon>Actinomycetes</taxon>
        <taxon>Streptosporangiales</taxon>
        <taxon>Streptosporangiaceae</taxon>
        <taxon>Acrocarpospora</taxon>
    </lineage>
</organism>
<dbReference type="SMART" id="SM00421">
    <property type="entry name" value="HTH_LUXR"/>
    <property type="match status" value="1"/>
</dbReference>
<protein>
    <recommendedName>
        <fullName evidence="4">HTH luxR-type domain-containing protein</fullName>
    </recommendedName>
</protein>
<dbReference type="PROSITE" id="PS00622">
    <property type="entry name" value="HTH_LUXR_1"/>
    <property type="match status" value="1"/>
</dbReference>
<dbReference type="GO" id="GO:0003677">
    <property type="term" value="F:DNA binding"/>
    <property type="evidence" value="ECO:0007669"/>
    <property type="project" value="UniProtKB-KW"/>
</dbReference>
<keyword evidence="1" id="KW-0805">Transcription regulation</keyword>
<keyword evidence="3" id="KW-0804">Transcription</keyword>
<dbReference type="InterPro" id="IPR016032">
    <property type="entry name" value="Sig_transdc_resp-reg_C-effctor"/>
</dbReference>
<keyword evidence="2" id="KW-0238">DNA-binding</keyword>
<dbReference type="CDD" id="cd06170">
    <property type="entry name" value="LuxR_C_like"/>
    <property type="match status" value="1"/>
</dbReference>
<dbReference type="PRINTS" id="PR00038">
    <property type="entry name" value="HTHLUXR"/>
</dbReference>
<dbReference type="Pfam" id="PF00196">
    <property type="entry name" value="GerE"/>
    <property type="match status" value="1"/>
</dbReference>
<evidence type="ECO:0000259" key="4">
    <source>
        <dbReference type="PROSITE" id="PS50043"/>
    </source>
</evidence>
<reference evidence="5" key="1">
    <citation type="submission" date="2021-01" db="EMBL/GenBank/DDBJ databases">
        <title>Whole genome shotgun sequence of Acrocarpospora phusangensis NBRC 108782.</title>
        <authorList>
            <person name="Komaki H."/>
            <person name="Tamura T."/>
        </authorList>
    </citation>
    <scope>NUCLEOTIDE SEQUENCE</scope>
    <source>
        <strain evidence="5">NBRC 108782</strain>
    </source>
</reference>
<dbReference type="EMBL" id="BOOA01000003">
    <property type="protein sequence ID" value="GIH22309.1"/>
    <property type="molecule type" value="Genomic_DNA"/>
</dbReference>
<sequence length="292" mass="32205">MQARYGCRSLILLGMSLSPQDYRRMLDLSVALMDGTAPELDWNALSTELNDALHGCLCLFVDQLWPSGGAGRCRAWAPEQIGGILLDTLVRETISEHPLARHYVSNDHDRVPVALADVISTTDWRRTRTYGILRSELEIDQQMAVPMGLARAFVVCFPPGERISERDREYARQVQPLLIAAERHQLQLKESFGAPSDIARATRQAADLGITARQLTVLTLLAEGLTAVAIGRRMGISRRTVTKHQEHLYRKLEANDRLSAVLRAQEAGLVPIPIAGSAGPPFDPAERSKAPG</sequence>
<evidence type="ECO:0000256" key="3">
    <source>
        <dbReference type="ARBA" id="ARBA00023163"/>
    </source>
</evidence>
<dbReference type="InterPro" id="IPR036388">
    <property type="entry name" value="WH-like_DNA-bd_sf"/>
</dbReference>
<proteinExistence type="predicted"/>
<dbReference type="PANTHER" id="PTHR44688:SF16">
    <property type="entry name" value="DNA-BINDING TRANSCRIPTIONAL ACTIVATOR DEVR_DOSR"/>
    <property type="match status" value="1"/>
</dbReference>
<dbReference type="SUPFAM" id="SSF46894">
    <property type="entry name" value="C-terminal effector domain of the bipartite response regulators"/>
    <property type="match status" value="1"/>
</dbReference>
<accession>A0A919UHQ6</accession>
<evidence type="ECO:0000256" key="2">
    <source>
        <dbReference type="ARBA" id="ARBA00023125"/>
    </source>
</evidence>
<evidence type="ECO:0000256" key="1">
    <source>
        <dbReference type="ARBA" id="ARBA00023015"/>
    </source>
</evidence>
<dbReference type="InterPro" id="IPR000792">
    <property type="entry name" value="Tscrpt_reg_LuxR_C"/>
</dbReference>
<gene>
    <name evidence="5" type="ORF">Aph01nite_06190</name>
</gene>
<evidence type="ECO:0000313" key="6">
    <source>
        <dbReference type="Proteomes" id="UP000640052"/>
    </source>
</evidence>
<dbReference type="Proteomes" id="UP000640052">
    <property type="component" value="Unassembled WGS sequence"/>
</dbReference>